<protein>
    <submittedName>
        <fullName evidence="1">Uncharacterized protein</fullName>
    </submittedName>
</protein>
<gene>
    <name evidence="1" type="ORF">IHE45_14G026200</name>
</gene>
<accession>A0ACB7UQP4</accession>
<sequence>MSGGAFSSASVSAATAAVPASSPAPPSPSRRRFLSPIHLQSLATVTILAITGMVPTSDLAFAILSIPYTYFLAAIPFPSLTSGPVPSVFGDRNPILAKYVFAAAIIGIFLPIAYILEGIFNGDRESVNSAAPHLFLLSFQVFMEGVTFWRGFSIPVRAFIPLAFNSRRLFSIADWLRSELGKEGLGFRLIAGKVLAMVNLALWSFNLFGFLLPVYLPKALKSSRSGCSVSLRNIACQNEQFN</sequence>
<reference evidence="2" key="1">
    <citation type="journal article" date="2022" name="Nat. Commun.">
        <title>Chromosome evolution and the genetic basis of agronomically important traits in greater yam.</title>
        <authorList>
            <person name="Bredeson J.V."/>
            <person name="Lyons J.B."/>
            <person name="Oniyinde I.O."/>
            <person name="Okereke N.R."/>
            <person name="Kolade O."/>
            <person name="Nnabue I."/>
            <person name="Nwadili C.O."/>
            <person name="Hribova E."/>
            <person name="Parker M."/>
            <person name="Nwogha J."/>
            <person name="Shu S."/>
            <person name="Carlson J."/>
            <person name="Kariba R."/>
            <person name="Muthemba S."/>
            <person name="Knop K."/>
            <person name="Barton G.J."/>
            <person name="Sherwood A.V."/>
            <person name="Lopez-Montes A."/>
            <person name="Asiedu R."/>
            <person name="Jamnadass R."/>
            <person name="Muchugi A."/>
            <person name="Goodstein D."/>
            <person name="Egesi C.N."/>
            <person name="Featherston J."/>
            <person name="Asfaw A."/>
            <person name="Simpson G.G."/>
            <person name="Dolezel J."/>
            <person name="Hendre P.S."/>
            <person name="Van Deynze A."/>
            <person name="Kumar P.L."/>
            <person name="Obidiegwu J.E."/>
            <person name="Bhattacharjee R."/>
            <person name="Rokhsar D.S."/>
        </authorList>
    </citation>
    <scope>NUCLEOTIDE SEQUENCE [LARGE SCALE GENOMIC DNA]</scope>
    <source>
        <strain evidence="2">cv. TDa95/00328</strain>
    </source>
</reference>
<comment type="caution">
    <text evidence="1">The sequence shown here is derived from an EMBL/GenBank/DDBJ whole genome shotgun (WGS) entry which is preliminary data.</text>
</comment>
<keyword evidence="2" id="KW-1185">Reference proteome</keyword>
<name>A0ACB7UQP4_DIOAL</name>
<organism evidence="1 2">
    <name type="scientific">Dioscorea alata</name>
    <name type="common">Purple yam</name>
    <dbReference type="NCBI Taxonomy" id="55571"/>
    <lineage>
        <taxon>Eukaryota</taxon>
        <taxon>Viridiplantae</taxon>
        <taxon>Streptophyta</taxon>
        <taxon>Embryophyta</taxon>
        <taxon>Tracheophyta</taxon>
        <taxon>Spermatophyta</taxon>
        <taxon>Magnoliopsida</taxon>
        <taxon>Liliopsida</taxon>
        <taxon>Dioscoreales</taxon>
        <taxon>Dioscoreaceae</taxon>
        <taxon>Dioscorea</taxon>
    </lineage>
</organism>
<dbReference type="Proteomes" id="UP000827976">
    <property type="component" value="Chromosome 14"/>
</dbReference>
<evidence type="ECO:0000313" key="2">
    <source>
        <dbReference type="Proteomes" id="UP000827976"/>
    </source>
</evidence>
<dbReference type="EMBL" id="CM037024">
    <property type="protein sequence ID" value="KAH7663030.1"/>
    <property type="molecule type" value="Genomic_DNA"/>
</dbReference>
<evidence type="ECO:0000313" key="1">
    <source>
        <dbReference type="EMBL" id="KAH7663030.1"/>
    </source>
</evidence>
<proteinExistence type="predicted"/>